<keyword evidence="3" id="KW-0808">Transferase</keyword>
<sequence>MIRAARLADTPTLLAVACATGLFAPAEASALLGGVLDALHADHLGPGHAAQVWSPNDAGAPSGWVYHAPDAHADGVWNLWWIGVHPEDHGRGGGDSLLDAVEAAVMAEAGRELVVEKSALPPLARARAFYARRGYIACGRVPDFYGVGDDKIIFAKRMCA</sequence>
<protein>
    <submittedName>
        <fullName evidence="3">GNAT family N-acetyltransferase</fullName>
    </submittedName>
</protein>
<dbReference type="SUPFAM" id="SSF55729">
    <property type="entry name" value="Acyl-CoA N-acyltransferases (Nat)"/>
    <property type="match status" value="1"/>
</dbReference>
<evidence type="ECO:0000256" key="1">
    <source>
        <dbReference type="SAM" id="SignalP"/>
    </source>
</evidence>
<gene>
    <name evidence="3" type="ORF">HKW67_19795</name>
</gene>
<keyword evidence="1" id="KW-0732">Signal</keyword>
<dbReference type="Proteomes" id="UP000500938">
    <property type="component" value="Chromosome"/>
</dbReference>
<dbReference type="EMBL" id="CP053085">
    <property type="protein sequence ID" value="QJR37599.1"/>
    <property type="molecule type" value="Genomic_DNA"/>
</dbReference>
<reference evidence="3 4" key="1">
    <citation type="submission" date="2020-05" db="EMBL/GenBank/DDBJ databases">
        <title>Complete genome sequence of Gemmatimonas greenlandica TET16.</title>
        <authorList>
            <person name="Zeng Y."/>
        </authorList>
    </citation>
    <scope>NUCLEOTIDE SEQUENCE [LARGE SCALE GENOMIC DNA]</scope>
    <source>
        <strain evidence="3 4">TET16</strain>
    </source>
</reference>
<organism evidence="3 4">
    <name type="scientific">Gemmatimonas groenlandica</name>
    <dbReference type="NCBI Taxonomy" id="2732249"/>
    <lineage>
        <taxon>Bacteria</taxon>
        <taxon>Pseudomonadati</taxon>
        <taxon>Gemmatimonadota</taxon>
        <taxon>Gemmatimonadia</taxon>
        <taxon>Gemmatimonadales</taxon>
        <taxon>Gemmatimonadaceae</taxon>
        <taxon>Gemmatimonas</taxon>
    </lineage>
</organism>
<proteinExistence type="predicted"/>
<dbReference type="Pfam" id="PF13508">
    <property type="entry name" value="Acetyltransf_7"/>
    <property type="match status" value="1"/>
</dbReference>
<dbReference type="AlphaFoldDB" id="A0A6M4IV15"/>
<dbReference type="RefSeq" id="WP_171227034.1">
    <property type="nucleotide sequence ID" value="NZ_CP053085.1"/>
</dbReference>
<feature type="domain" description="N-acetyltransferase" evidence="2">
    <location>
        <begin position="1"/>
        <end position="159"/>
    </location>
</feature>
<evidence type="ECO:0000313" key="3">
    <source>
        <dbReference type="EMBL" id="QJR37599.1"/>
    </source>
</evidence>
<dbReference type="InterPro" id="IPR000182">
    <property type="entry name" value="GNAT_dom"/>
</dbReference>
<feature type="chain" id="PRO_5027089576" evidence="1">
    <location>
        <begin position="29"/>
        <end position="160"/>
    </location>
</feature>
<dbReference type="InterPro" id="IPR016181">
    <property type="entry name" value="Acyl_CoA_acyltransferase"/>
</dbReference>
<feature type="signal peptide" evidence="1">
    <location>
        <begin position="1"/>
        <end position="28"/>
    </location>
</feature>
<dbReference type="Gene3D" id="3.40.630.30">
    <property type="match status" value="1"/>
</dbReference>
<evidence type="ECO:0000313" key="4">
    <source>
        <dbReference type="Proteomes" id="UP000500938"/>
    </source>
</evidence>
<dbReference type="PROSITE" id="PS51186">
    <property type="entry name" value="GNAT"/>
    <property type="match status" value="1"/>
</dbReference>
<keyword evidence="4" id="KW-1185">Reference proteome</keyword>
<dbReference type="GO" id="GO:0016747">
    <property type="term" value="F:acyltransferase activity, transferring groups other than amino-acyl groups"/>
    <property type="evidence" value="ECO:0007669"/>
    <property type="project" value="InterPro"/>
</dbReference>
<evidence type="ECO:0000259" key="2">
    <source>
        <dbReference type="PROSITE" id="PS51186"/>
    </source>
</evidence>
<dbReference type="KEGG" id="ggr:HKW67_19795"/>
<name>A0A6M4IV15_9BACT</name>
<accession>A0A6M4IV15</accession>